<accession>A0A9E9LCT1</accession>
<dbReference type="EMBL" id="CP098251">
    <property type="protein sequence ID" value="WAV92031.1"/>
    <property type="molecule type" value="Genomic_DNA"/>
</dbReference>
<reference evidence="1" key="1">
    <citation type="journal article" date="2022" name="Front. Microbiol.">
        <title>New perspectives on an old grouping: The genomic and phenotypic variability of Oxalobacter formigenes and the implications for calcium oxalate stone prevention.</title>
        <authorList>
            <person name="Chmiel J.A."/>
            <person name="Carr C."/>
            <person name="Stuivenberg G.A."/>
            <person name="Venema R."/>
            <person name="Chanyi R.M."/>
            <person name="Al K.F."/>
            <person name="Giguere D."/>
            <person name="Say H."/>
            <person name="Akouris P.P."/>
            <person name="Dominguez Romero S.A."/>
            <person name="Kwong A."/>
            <person name="Tai V."/>
            <person name="Koval S.F."/>
            <person name="Razvi H."/>
            <person name="Bjazevic J."/>
            <person name="Burton J.P."/>
        </authorList>
    </citation>
    <scope>NUCLEOTIDE SEQUENCE</scope>
    <source>
        <strain evidence="1">OxK</strain>
    </source>
</reference>
<evidence type="ECO:0000313" key="1">
    <source>
        <dbReference type="EMBL" id="WAV92031.1"/>
    </source>
</evidence>
<dbReference type="InterPro" id="IPR024510">
    <property type="entry name" value="DUF2589"/>
</dbReference>
<dbReference type="AlphaFoldDB" id="A0A9E9LCT1"/>
<organism evidence="1">
    <name type="scientific">Oxalobacter aliiformigenes</name>
    <dbReference type="NCBI Taxonomy" id="2946593"/>
    <lineage>
        <taxon>Bacteria</taxon>
        <taxon>Pseudomonadati</taxon>
        <taxon>Pseudomonadota</taxon>
        <taxon>Betaproteobacteria</taxon>
        <taxon>Burkholderiales</taxon>
        <taxon>Oxalobacteraceae</taxon>
        <taxon>Oxalobacter</taxon>
    </lineage>
</organism>
<dbReference type="Pfam" id="PF11655">
    <property type="entry name" value="DUF2589"/>
    <property type="match status" value="1"/>
</dbReference>
<protein>
    <submittedName>
        <fullName evidence="1">DUF2589 domain-containing protein</fullName>
    </submittedName>
</protein>
<dbReference type="RefSeq" id="WP_269316314.1">
    <property type="nucleotide sequence ID" value="NZ_CP098251.1"/>
</dbReference>
<proteinExistence type="predicted"/>
<gene>
    <name evidence="1" type="ORF">NB646_04760</name>
</gene>
<name>A0A9E9LCT1_9BURK</name>
<dbReference type="Proteomes" id="UP001164819">
    <property type="component" value="Chromosome"/>
</dbReference>
<sequence length="192" mass="20461">MPENLGDKFAGLPLGLLVCTPIIEVAKGQSELCRVYLDYVYRLAFIDGDPTKGTKTLTFNLTRPVTDGSGNISQQQVQVVAPLISLVPVPAFTMDEATVRFTMEVKEQVVDKSHVGTESKVESGMSFWGFHAQISGSVSTSADHTRQSDQSAKYEIYARAAQQAPAEGMAKLSTVFASVIEPIAVGSGGSGS</sequence>